<proteinExistence type="predicted"/>
<name>A0A077AXE1_9PROT</name>
<dbReference type="eggNOG" id="COG5433">
    <property type="taxonomic scope" value="Bacteria"/>
</dbReference>
<dbReference type="HOGENOM" id="CLU_046404_0_0_5"/>
<dbReference type="OrthoDB" id="8001376at2"/>
<dbReference type="InterPro" id="IPR047647">
    <property type="entry name" value="ISAs1_transpos"/>
</dbReference>
<dbReference type="InterPro" id="IPR051698">
    <property type="entry name" value="Transposase_11-like"/>
</dbReference>
<dbReference type="PANTHER" id="PTHR30298">
    <property type="entry name" value="H REPEAT-ASSOCIATED PREDICTED TRANSPOSASE"/>
    <property type="match status" value="1"/>
</dbReference>
<accession>A0A077AXE1</accession>
<dbReference type="Pfam" id="PF01609">
    <property type="entry name" value="DDE_Tnp_1"/>
    <property type="match status" value="1"/>
</dbReference>
<dbReference type="GO" id="GO:0003677">
    <property type="term" value="F:DNA binding"/>
    <property type="evidence" value="ECO:0007669"/>
    <property type="project" value="InterPro"/>
</dbReference>
<gene>
    <name evidence="3" type="ORF">ID47_05440</name>
</gene>
<protein>
    <recommendedName>
        <fullName evidence="5">Transposase</fullName>
    </recommendedName>
</protein>
<dbReference type="GO" id="GO:0006313">
    <property type="term" value="P:DNA transposition"/>
    <property type="evidence" value="ECO:0007669"/>
    <property type="project" value="InterPro"/>
</dbReference>
<feature type="domain" description="H repeat-associated protein N-terminal" evidence="2">
    <location>
        <begin position="5"/>
        <end position="90"/>
    </location>
</feature>
<reference evidence="3 4" key="1">
    <citation type="submission" date="2014-07" db="EMBL/GenBank/DDBJ databases">
        <title>Comparative genomic insights into amoeba endosymbionts belonging to the families of Holosporaceae and Candidatus Midichloriaceae within Rickettsiales.</title>
        <authorList>
            <person name="Wang Z."/>
            <person name="Wu M."/>
        </authorList>
    </citation>
    <scope>NUCLEOTIDE SEQUENCE [LARGE SCALE GENOMIC DNA]</scope>
    <source>
        <strain evidence="3">PRA3</strain>
    </source>
</reference>
<sequence length="273" mass="30698">MSILELLESIPDPRMEGKVKHNLGSILFVGLCGVLSGCENWSDIEDYCETKFEWLSRYVDLTNGVPSEWTFRRVFTLLDPAHMEQILSDHAASIVKSRDNTSDQIALDGKALRRSKRLDLKCLYSITAWCQENSLVLAETQVEGKSNEIAAIPLLLEVLDLKGKTVTIDAAGCQKNIARQIKEKKGDYVFGLKKNHPTLYEAAGDLKAREAEHDKNRLYDAFDDGHGRSVRRRYFGYDARTLPAIHEWQGAKSLIAVETISSKNPDPDKQVTS</sequence>
<dbReference type="EMBL" id="CP008941">
    <property type="protein sequence ID" value="AIK96298.1"/>
    <property type="molecule type" value="Genomic_DNA"/>
</dbReference>
<evidence type="ECO:0000313" key="4">
    <source>
        <dbReference type="Proteomes" id="UP000028926"/>
    </source>
</evidence>
<organism evidence="3 4">
    <name type="scientific">Candidatus Odyssella acanthamoebae</name>
    <dbReference type="NCBI Taxonomy" id="91604"/>
    <lineage>
        <taxon>Bacteria</taxon>
        <taxon>Pseudomonadati</taxon>
        <taxon>Pseudomonadota</taxon>
        <taxon>Alphaproteobacteria</taxon>
        <taxon>Holosporales</taxon>
        <taxon>Candidatus Paracaedibacteraceae</taxon>
        <taxon>Candidatus Odyssella</taxon>
    </lineage>
</organism>
<evidence type="ECO:0008006" key="5">
    <source>
        <dbReference type="Google" id="ProtNLM"/>
    </source>
</evidence>
<evidence type="ECO:0000259" key="2">
    <source>
        <dbReference type="Pfam" id="PF13808"/>
    </source>
</evidence>
<dbReference type="PANTHER" id="PTHR30298:SF0">
    <property type="entry name" value="PROTEIN YBFL-RELATED"/>
    <property type="match status" value="1"/>
</dbReference>
<dbReference type="GO" id="GO:0004803">
    <property type="term" value="F:transposase activity"/>
    <property type="evidence" value="ECO:0007669"/>
    <property type="project" value="InterPro"/>
</dbReference>
<evidence type="ECO:0000313" key="3">
    <source>
        <dbReference type="EMBL" id="AIK96298.1"/>
    </source>
</evidence>
<dbReference type="Pfam" id="PF13808">
    <property type="entry name" value="DDE_Tnp_1_assoc"/>
    <property type="match status" value="1"/>
</dbReference>
<dbReference type="KEGG" id="paca:ID47_05440"/>
<dbReference type="InterPro" id="IPR032806">
    <property type="entry name" value="YbfD_N"/>
</dbReference>
<dbReference type="InterPro" id="IPR002559">
    <property type="entry name" value="Transposase_11"/>
</dbReference>
<keyword evidence="4" id="KW-1185">Reference proteome</keyword>
<dbReference type="AlphaFoldDB" id="A0A077AXE1"/>
<feature type="domain" description="Transposase IS4-like" evidence="1">
    <location>
        <begin position="123"/>
        <end position="228"/>
    </location>
</feature>
<evidence type="ECO:0000259" key="1">
    <source>
        <dbReference type="Pfam" id="PF01609"/>
    </source>
</evidence>
<dbReference type="Proteomes" id="UP000028926">
    <property type="component" value="Chromosome"/>
</dbReference>
<dbReference type="NCBIfam" id="NF033564">
    <property type="entry name" value="transpos_ISAs1"/>
    <property type="match status" value="1"/>
</dbReference>